<dbReference type="Proteomes" id="UP001292094">
    <property type="component" value="Unassembled WGS sequence"/>
</dbReference>
<reference evidence="3" key="1">
    <citation type="submission" date="2023-11" db="EMBL/GenBank/DDBJ databases">
        <title>Genome assemblies of two species of porcelain crab, Petrolisthes cinctipes and Petrolisthes manimaculis (Anomura: Porcellanidae).</title>
        <authorList>
            <person name="Angst P."/>
        </authorList>
    </citation>
    <scope>NUCLEOTIDE SEQUENCE</scope>
    <source>
        <strain evidence="3">PB745_02</strain>
        <tissue evidence="3">Gill</tissue>
    </source>
</reference>
<feature type="signal peptide" evidence="2">
    <location>
        <begin position="1"/>
        <end position="16"/>
    </location>
</feature>
<feature type="compositionally biased region" description="Polar residues" evidence="1">
    <location>
        <begin position="98"/>
        <end position="107"/>
    </location>
</feature>
<evidence type="ECO:0000256" key="1">
    <source>
        <dbReference type="SAM" id="MobiDB-lite"/>
    </source>
</evidence>
<evidence type="ECO:0008006" key="5">
    <source>
        <dbReference type="Google" id="ProtNLM"/>
    </source>
</evidence>
<feature type="compositionally biased region" description="Acidic residues" evidence="1">
    <location>
        <begin position="376"/>
        <end position="391"/>
    </location>
</feature>
<name>A0AAE1TUD4_9EUCA</name>
<feature type="region of interest" description="Disordered" evidence="1">
    <location>
        <begin position="1131"/>
        <end position="1153"/>
    </location>
</feature>
<feature type="region of interest" description="Disordered" evidence="1">
    <location>
        <begin position="41"/>
        <end position="116"/>
    </location>
</feature>
<feature type="region of interest" description="Disordered" evidence="1">
    <location>
        <begin position="158"/>
        <end position="187"/>
    </location>
</feature>
<feature type="compositionally biased region" description="Basic and acidic residues" evidence="1">
    <location>
        <begin position="79"/>
        <end position="96"/>
    </location>
</feature>
<feature type="chain" id="PRO_5042152758" description="Enamelin" evidence="2">
    <location>
        <begin position="17"/>
        <end position="1153"/>
    </location>
</feature>
<evidence type="ECO:0000313" key="3">
    <source>
        <dbReference type="EMBL" id="KAK4298112.1"/>
    </source>
</evidence>
<dbReference type="EMBL" id="JAWZYT010003501">
    <property type="protein sequence ID" value="KAK4298112.1"/>
    <property type="molecule type" value="Genomic_DNA"/>
</dbReference>
<keyword evidence="4" id="KW-1185">Reference proteome</keyword>
<feature type="compositionally biased region" description="Acidic residues" evidence="1">
    <location>
        <begin position="312"/>
        <end position="330"/>
    </location>
</feature>
<feature type="compositionally biased region" description="Low complexity" evidence="1">
    <location>
        <begin position="1131"/>
        <end position="1144"/>
    </location>
</feature>
<gene>
    <name evidence="3" type="ORF">Pmani_029525</name>
</gene>
<feature type="region of interest" description="Disordered" evidence="1">
    <location>
        <begin position="262"/>
        <end position="414"/>
    </location>
</feature>
<protein>
    <recommendedName>
        <fullName evidence="5">Enamelin</fullName>
    </recommendedName>
</protein>
<sequence length="1153" mass="131323">MRSVALLLVGVAAVTALPMLEDAPSISTVEILHKLLQANPQDNDVVPRDKDIQLPSSTPLSVPSPSSSLPAIQLSTAGGKEEKKIEDKLEQSKEIEEQQQNQESTFENSEENVMKPLPVEPVEAEEVPTIHVLEPIPVQPEEEELPRIDTFMDSAVDEEPQPIQEESMVEEPQPIQEESMVEEPQPIQEESVVDYLPMDLREVPLAFEPIGEEEEDKYETEYFPFSVEPVIVELPPESEGDGFPVENSYEFEGDEFPLENPYEFEGDGFPVEDPSEFEGDGYLVEDPSEFEGDGFPVEDPSEFEGDGFPVEDPSEFEGDGFLEDPSEFEGDGFPVEDPSEFEGDGYLVEDPSEFEGDGFPVEDPSEFEGDGFLVEDPSEFEDDGFSEDPSEFEGIPMEGPYEFEGDGFPVEDSYEFEGDELPIDEYMPEEGSYESPTNEEEDMLFTPDLRSSYLELEGEDLPFEPEMEPLPEDDGYGDETYSEDNEENEGIISYTFQETDIPEDTVIEEIYEPLGSQMEEGLVSNENAPTGFFSWVLPGDFVDEETSEPIPSDLYDPTHYDASEYEGVEDEFSPDVPEDEILESETSDEVNDPSEHVPFIIDHEVDSDEEYVEEIPDYEEIPYEEISNRDVYFPPHDDTFFQDWPWEDYYLLGEDMLPDVDDDEEIFSQYDYDETLREEEEGIPLNGDSALVETFPVVDYQSSDDSMTFVDEMPREPNSKEVPSIFFLSPDHKEKEEEESFNEDPLLNNLLPVADDDMTVIGEPPSLQIFSELKPIVSIVSDSKPIPKPFASIPFPLWNMKKRREPTNVSLFDLLNILAVGAAQKDSMDTQVPAKPIVGEPFTPQGRPLPIAEYPKQDFHHMDQAPNWIPDNNNNNHKAQFSSFISGPTNGPMLSDQLSNNLAQSSFPEPHAWTHQQPLSQDNAVNTMNNHFQVQDNMHYHHPPTFMDSSTTFKTDASQLNGVKFSDSYQPPIKFKKTAPYPSNVNNWFNSFKPSNFEVFGLPHHHRQFSSSQDHYGPGRFPHHSQSSPSDFMVFHSQYQPEEDMYLNGPQHHMEHQPLFYHSSGRHSPRPSPFTILNRAWSPPNNDRFPMEITFYPDREPHYDYPISSSRRPHNSFNPFQSFPRDSFSHGPYYGGPHYPQQGYLDPFHRGYP</sequence>
<accession>A0AAE1TUD4</accession>
<feature type="compositionally biased region" description="Low complexity" evidence="1">
    <location>
        <begin position="54"/>
        <end position="70"/>
    </location>
</feature>
<keyword evidence="2" id="KW-0732">Signal</keyword>
<organism evidence="3 4">
    <name type="scientific">Petrolisthes manimaculis</name>
    <dbReference type="NCBI Taxonomy" id="1843537"/>
    <lineage>
        <taxon>Eukaryota</taxon>
        <taxon>Metazoa</taxon>
        <taxon>Ecdysozoa</taxon>
        <taxon>Arthropoda</taxon>
        <taxon>Crustacea</taxon>
        <taxon>Multicrustacea</taxon>
        <taxon>Malacostraca</taxon>
        <taxon>Eumalacostraca</taxon>
        <taxon>Eucarida</taxon>
        <taxon>Decapoda</taxon>
        <taxon>Pleocyemata</taxon>
        <taxon>Anomura</taxon>
        <taxon>Galatheoidea</taxon>
        <taxon>Porcellanidae</taxon>
        <taxon>Petrolisthes</taxon>
    </lineage>
</organism>
<feature type="region of interest" description="Disordered" evidence="1">
    <location>
        <begin position="461"/>
        <end position="486"/>
    </location>
</feature>
<evidence type="ECO:0000256" key="2">
    <source>
        <dbReference type="SAM" id="SignalP"/>
    </source>
</evidence>
<dbReference type="AlphaFoldDB" id="A0AAE1TUD4"/>
<comment type="caution">
    <text evidence="3">The sequence shown here is derived from an EMBL/GenBank/DDBJ whole genome shotgun (WGS) entry which is preliminary data.</text>
</comment>
<evidence type="ECO:0000313" key="4">
    <source>
        <dbReference type="Proteomes" id="UP001292094"/>
    </source>
</evidence>
<proteinExistence type="predicted"/>